<evidence type="ECO:0000256" key="4">
    <source>
        <dbReference type="ARBA" id="ARBA00022989"/>
    </source>
</evidence>
<gene>
    <name evidence="7" type="ORF">MNBD_DELTA04-939</name>
</gene>
<keyword evidence="5 6" id="KW-0472">Membrane</keyword>
<keyword evidence="4 6" id="KW-1133">Transmembrane helix</keyword>
<dbReference type="PANTHER" id="PTHR21716:SF64">
    <property type="entry name" value="AI-2 TRANSPORT PROTEIN TQSA"/>
    <property type="match status" value="1"/>
</dbReference>
<accession>A0A3B0VW54</accession>
<comment type="similarity">
    <text evidence="2">Belongs to the autoinducer-2 exporter (AI-2E) (TC 2.A.86) family.</text>
</comment>
<comment type="subcellular location">
    <subcellularLocation>
        <location evidence="1">Membrane</location>
        <topology evidence="1">Multi-pass membrane protein</topology>
    </subcellularLocation>
</comment>
<evidence type="ECO:0000256" key="6">
    <source>
        <dbReference type="SAM" id="Phobius"/>
    </source>
</evidence>
<feature type="transmembrane region" description="Helical" evidence="6">
    <location>
        <begin position="230"/>
        <end position="259"/>
    </location>
</feature>
<evidence type="ECO:0000256" key="2">
    <source>
        <dbReference type="ARBA" id="ARBA00009773"/>
    </source>
</evidence>
<feature type="transmembrane region" description="Helical" evidence="6">
    <location>
        <begin position="51"/>
        <end position="75"/>
    </location>
</feature>
<feature type="transmembrane region" description="Helical" evidence="6">
    <location>
        <begin position="6"/>
        <end position="39"/>
    </location>
</feature>
<protein>
    <submittedName>
        <fullName evidence="7">Uncharacterized UPF0118 membrane protein</fullName>
    </submittedName>
</protein>
<reference evidence="7" key="1">
    <citation type="submission" date="2018-06" db="EMBL/GenBank/DDBJ databases">
        <authorList>
            <person name="Zhirakovskaya E."/>
        </authorList>
    </citation>
    <scope>NUCLEOTIDE SEQUENCE</scope>
</reference>
<organism evidence="7">
    <name type="scientific">hydrothermal vent metagenome</name>
    <dbReference type="NCBI Taxonomy" id="652676"/>
    <lineage>
        <taxon>unclassified sequences</taxon>
        <taxon>metagenomes</taxon>
        <taxon>ecological metagenomes</taxon>
    </lineage>
</organism>
<dbReference type="Pfam" id="PF01594">
    <property type="entry name" value="AI-2E_transport"/>
    <property type="match status" value="1"/>
</dbReference>
<evidence type="ECO:0000256" key="1">
    <source>
        <dbReference type="ARBA" id="ARBA00004141"/>
    </source>
</evidence>
<evidence type="ECO:0000313" key="7">
    <source>
        <dbReference type="EMBL" id="VAW41099.1"/>
    </source>
</evidence>
<dbReference type="GO" id="GO:0016020">
    <property type="term" value="C:membrane"/>
    <property type="evidence" value="ECO:0007669"/>
    <property type="project" value="UniProtKB-SubCell"/>
</dbReference>
<keyword evidence="3 6" id="KW-0812">Transmembrane</keyword>
<dbReference type="EMBL" id="UOEY01000118">
    <property type="protein sequence ID" value="VAW41099.1"/>
    <property type="molecule type" value="Genomic_DNA"/>
</dbReference>
<feature type="transmembrane region" description="Helical" evidence="6">
    <location>
        <begin position="193"/>
        <end position="224"/>
    </location>
</feature>
<proteinExistence type="inferred from homology"/>
<evidence type="ECO:0000256" key="5">
    <source>
        <dbReference type="ARBA" id="ARBA00023136"/>
    </source>
</evidence>
<dbReference type="PANTHER" id="PTHR21716">
    <property type="entry name" value="TRANSMEMBRANE PROTEIN"/>
    <property type="match status" value="1"/>
</dbReference>
<evidence type="ECO:0000256" key="3">
    <source>
        <dbReference type="ARBA" id="ARBA00022692"/>
    </source>
</evidence>
<name>A0A3B0VW54_9ZZZZ</name>
<dbReference type="GO" id="GO:0055085">
    <property type="term" value="P:transmembrane transport"/>
    <property type="evidence" value="ECO:0007669"/>
    <property type="project" value="TreeGrafter"/>
</dbReference>
<sequence length="342" mass="36215">MLINLAALVVIVAGIMAAKSLIIPLLLAVFLAVICAPPLYWLRTKGIPPFLSIIILVAGLIVLETGVATLVGSSITDFSKSLPLYQSRLQTMLAGVIAWLGTHGVKVTDQTLIDQFDPGKIMNMVANTLNAMGGLLTNTFMITLTFVFILFEAAGFPDKLRAMAGKRDADLEEYAEITKGVNRYMVLKTMTSLMTGVLVTVALKIIGVDFAVMWGLVAFLLNFIPTIGSIIAAVPAVLLALVQIGTGAAAATAACYLVINMVIGNAVEPKIMGSGIGLSPLVIFVSMAFWGWVLGPVGMLLSVPLTMTLKIILAGNENTRRLALLLGSNNEARAALREQAGE</sequence>
<dbReference type="AlphaFoldDB" id="A0A3B0VW54"/>
<dbReference type="InterPro" id="IPR002549">
    <property type="entry name" value="AI-2E-like"/>
</dbReference>
<feature type="transmembrane region" description="Helical" evidence="6">
    <location>
        <begin position="131"/>
        <end position="151"/>
    </location>
</feature>